<dbReference type="FunFam" id="1.10.1520.10:FF:000018">
    <property type="entry name" value="RNase III domain protein"/>
    <property type="match status" value="1"/>
</dbReference>
<dbReference type="GO" id="GO:0005762">
    <property type="term" value="C:mitochondrial large ribosomal subunit"/>
    <property type="evidence" value="ECO:0007669"/>
    <property type="project" value="InterPro"/>
</dbReference>
<dbReference type="GO" id="GO:0004525">
    <property type="term" value="F:ribonuclease III activity"/>
    <property type="evidence" value="ECO:0007669"/>
    <property type="project" value="InterPro"/>
</dbReference>
<dbReference type="Proteomes" id="UP001140562">
    <property type="component" value="Unassembled WGS sequence"/>
</dbReference>
<feature type="domain" description="RNase III" evidence="2">
    <location>
        <begin position="107"/>
        <end position="262"/>
    </location>
</feature>
<evidence type="ECO:0000256" key="1">
    <source>
        <dbReference type="SAM" id="MobiDB-lite"/>
    </source>
</evidence>
<dbReference type="InterPro" id="IPR040030">
    <property type="entry name" value="Ribosomal_mL57"/>
</dbReference>
<keyword evidence="4" id="KW-1185">Reference proteome</keyword>
<feature type="region of interest" description="Disordered" evidence="1">
    <location>
        <begin position="150"/>
        <end position="170"/>
    </location>
</feature>
<dbReference type="InterPro" id="IPR000999">
    <property type="entry name" value="RNase_III_dom"/>
</dbReference>
<feature type="region of interest" description="Disordered" evidence="1">
    <location>
        <begin position="36"/>
        <end position="62"/>
    </location>
</feature>
<reference evidence="3" key="1">
    <citation type="submission" date="2022-10" db="EMBL/GenBank/DDBJ databases">
        <title>Tapping the CABI collections for fungal endophytes: first genome assemblies for Collariella, Neodidymelliopsis, Ascochyta clinopodiicola, Didymella pomorum, Didymosphaeria variabile, Neocosmospora piperis and Neocucurbitaria cava.</title>
        <authorList>
            <person name="Hill R."/>
        </authorList>
    </citation>
    <scope>NUCLEOTIDE SEQUENCE</scope>
    <source>
        <strain evidence="3">IMI 360193</strain>
    </source>
</reference>
<dbReference type="SUPFAM" id="SSF69065">
    <property type="entry name" value="RNase III domain-like"/>
    <property type="match status" value="1"/>
</dbReference>
<dbReference type="EMBL" id="JAPEUV010000179">
    <property type="protein sequence ID" value="KAJ4330742.1"/>
    <property type="molecule type" value="Genomic_DNA"/>
</dbReference>
<dbReference type="GO" id="GO:0006396">
    <property type="term" value="P:RNA processing"/>
    <property type="evidence" value="ECO:0007669"/>
    <property type="project" value="InterPro"/>
</dbReference>
<evidence type="ECO:0000259" key="2">
    <source>
        <dbReference type="Pfam" id="PF14622"/>
    </source>
</evidence>
<organism evidence="3 4">
    <name type="scientific">Didymella glomerata</name>
    <dbReference type="NCBI Taxonomy" id="749621"/>
    <lineage>
        <taxon>Eukaryota</taxon>
        <taxon>Fungi</taxon>
        <taxon>Dikarya</taxon>
        <taxon>Ascomycota</taxon>
        <taxon>Pezizomycotina</taxon>
        <taxon>Dothideomycetes</taxon>
        <taxon>Pleosporomycetidae</taxon>
        <taxon>Pleosporales</taxon>
        <taxon>Pleosporineae</taxon>
        <taxon>Didymellaceae</taxon>
        <taxon>Didymella</taxon>
    </lineage>
</organism>
<accession>A0A9W8WRK5</accession>
<gene>
    <name evidence="3" type="ORF">N0V87_009722</name>
</gene>
<dbReference type="GO" id="GO:0032543">
    <property type="term" value="P:mitochondrial translation"/>
    <property type="evidence" value="ECO:0007669"/>
    <property type="project" value="InterPro"/>
</dbReference>
<dbReference type="InterPro" id="IPR036389">
    <property type="entry name" value="RNase_III_sf"/>
</dbReference>
<name>A0A9W8WRK5_9PLEO</name>
<dbReference type="OrthoDB" id="2281895at2759"/>
<protein>
    <recommendedName>
        <fullName evidence="2">RNase III domain-containing protein</fullName>
    </recommendedName>
</protein>
<comment type="caution">
    <text evidence="3">The sequence shown here is derived from an EMBL/GenBank/DDBJ whole genome shotgun (WGS) entry which is preliminary data.</text>
</comment>
<dbReference type="GO" id="GO:0003735">
    <property type="term" value="F:structural constituent of ribosome"/>
    <property type="evidence" value="ECO:0007669"/>
    <property type="project" value="InterPro"/>
</dbReference>
<dbReference type="PANTHER" id="PTHR28160:SF1">
    <property type="entry name" value="LARGE RIBOSOMAL SUBUNIT PROTEIN ML57"/>
    <property type="match status" value="1"/>
</dbReference>
<dbReference type="CDD" id="cd00593">
    <property type="entry name" value="RIBOc"/>
    <property type="match status" value="1"/>
</dbReference>
<dbReference type="Pfam" id="PF14622">
    <property type="entry name" value="Ribonucleas_3_3"/>
    <property type="match status" value="1"/>
</dbReference>
<dbReference type="AlphaFoldDB" id="A0A9W8WRK5"/>
<evidence type="ECO:0000313" key="3">
    <source>
        <dbReference type="EMBL" id="KAJ4330742.1"/>
    </source>
</evidence>
<evidence type="ECO:0000313" key="4">
    <source>
        <dbReference type="Proteomes" id="UP001140562"/>
    </source>
</evidence>
<proteinExistence type="predicted"/>
<sequence length="271" mass="30090">MASNRATRSLFSSVAPSLRCANTSRRTLVRTSACASSFSTTTSSRAPEFDTEAADRPRWQQTPPRMQAPFRIRPAAKGGVFKVNEDPKRLDDAYVRMLGPGGDKVLDDEVKWLAVTHKSFDHGRRGFNDRLAYLGRRIVELQTSQALVKSPQTKAWPRDASGEPKVDSYGRRPFLHPALNGLEGLSHEAEQRVLDKTRLAQLAERYGLDKVTRWTPKRADNLQGSGQESVLMTSMYAIIGAVAMERGGEEANKVVQNKILTPLGFTFDVEA</sequence>
<dbReference type="PANTHER" id="PTHR28160">
    <property type="entry name" value="54S RIBOSOMAL PROTEIN L15, MITOCHONDRIAL"/>
    <property type="match status" value="1"/>
</dbReference>
<feature type="compositionally biased region" description="Basic and acidic residues" evidence="1">
    <location>
        <begin position="156"/>
        <end position="170"/>
    </location>
</feature>
<dbReference type="Gene3D" id="1.10.1520.10">
    <property type="entry name" value="Ribonuclease III domain"/>
    <property type="match status" value="1"/>
</dbReference>